<dbReference type="InterPro" id="IPR001117">
    <property type="entry name" value="Cu-oxidase_2nd"/>
</dbReference>
<dbReference type="Proteomes" id="UP000198215">
    <property type="component" value="Chromosome I"/>
</dbReference>
<evidence type="ECO:0000256" key="10">
    <source>
        <dbReference type="SAM" id="SignalP"/>
    </source>
</evidence>
<dbReference type="InterPro" id="IPR045087">
    <property type="entry name" value="Cu-oxidase_fam"/>
</dbReference>
<accession>A0A1C5I4I8</accession>
<dbReference type="Pfam" id="PF00394">
    <property type="entry name" value="Cu-oxidase"/>
    <property type="match status" value="1"/>
</dbReference>
<dbReference type="Gene3D" id="2.60.40.420">
    <property type="entry name" value="Cupredoxins - blue copper proteins"/>
    <property type="match status" value="3"/>
</dbReference>
<evidence type="ECO:0000256" key="9">
    <source>
        <dbReference type="ARBA" id="ARBA00048092"/>
    </source>
</evidence>
<dbReference type="GO" id="GO:0016491">
    <property type="term" value="F:oxidoreductase activity"/>
    <property type="evidence" value="ECO:0007669"/>
    <property type="project" value="UniProtKB-KW"/>
</dbReference>
<evidence type="ECO:0000256" key="1">
    <source>
        <dbReference type="ARBA" id="ARBA00010609"/>
    </source>
</evidence>
<sequence>MTSRRRLLRLAGLVGLATVAPAAALAGHIWVGSGRGNVGRVRFDRPLAIPPVAEGRRDDAGRLVHELTLRTGTTELLPGRTTDTWGVNGAYLGPTLRMRRGDRVAPLVRNALPQATTLHWHGMELPAAADGGPHHLVPPGGRWQPSWRVDQPAATLWYHPHPHGSTRHHVHRGLAGLLLVDDDRATGLLPERYGVDDVPVILQDRTVREDGGTDTAGIDFAGTDIVGLLGEDVFVNGTWGPVLRVTSERVRLRVLNASNARVYDLALADGRSFHVVASDAGLLPAPVETDHVPLSPGERVELLVTVRPGERLLLLSRPPDLGANVLYDRLAGGDDEFHLLLLAADDRLTPSPPVPAALPAAPPVPTPPPGRPDRHFELGDFTINGRTADLGRIDFAVPLGTTERWRIRNTQGVPHNFHVHNAAFTVGGTVPPELRGRKDTVFVPPGAEVTLLVAFGQHADPARPYMFHCHLLAHEDAGMMGQYVVVPPGTEDQVSPTHPRPHGHP</sequence>
<evidence type="ECO:0000259" key="11">
    <source>
        <dbReference type="Pfam" id="PF00394"/>
    </source>
</evidence>
<dbReference type="InterPro" id="IPR011706">
    <property type="entry name" value="Cu-oxidase_C"/>
</dbReference>
<dbReference type="Pfam" id="PF07731">
    <property type="entry name" value="Cu-oxidase_2"/>
    <property type="match status" value="1"/>
</dbReference>
<dbReference type="InterPro" id="IPR011707">
    <property type="entry name" value="Cu-oxidase-like_N"/>
</dbReference>
<evidence type="ECO:0000256" key="5">
    <source>
        <dbReference type="ARBA" id="ARBA00038978"/>
    </source>
</evidence>
<evidence type="ECO:0000256" key="6">
    <source>
        <dbReference type="ARBA" id="ARBA00041027"/>
    </source>
</evidence>
<dbReference type="PROSITE" id="PS51318">
    <property type="entry name" value="TAT"/>
    <property type="match status" value="1"/>
</dbReference>
<dbReference type="AlphaFoldDB" id="A0A1C5I4I8"/>
<comment type="subunit">
    <text evidence="2">Monomer.</text>
</comment>
<evidence type="ECO:0000313" key="14">
    <source>
        <dbReference type="EMBL" id="SCG52906.1"/>
    </source>
</evidence>
<dbReference type="RefSeq" id="WP_172892407.1">
    <property type="nucleotide sequence ID" value="NZ_LT607753.1"/>
</dbReference>
<dbReference type="PANTHER" id="PTHR48267:SF1">
    <property type="entry name" value="BILIRUBIN OXIDASE"/>
    <property type="match status" value="1"/>
</dbReference>
<comment type="catalytic activity">
    <reaction evidence="9">
        <text>4 Cu(+) + O2 + 4 H(+) = 4 Cu(2+) + 2 H2O</text>
        <dbReference type="Rhea" id="RHEA:30083"/>
        <dbReference type="ChEBI" id="CHEBI:15377"/>
        <dbReference type="ChEBI" id="CHEBI:15378"/>
        <dbReference type="ChEBI" id="CHEBI:15379"/>
        <dbReference type="ChEBI" id="CHEBI:29036"/>
        <dbReference type="ChEBI" id="CHEBI:49552"/>
        <dbReference type="EC" id="1.16.3.4"/>
    </reaction>
    <physiologicalReaction direction="left-to-right" evidence="9">
        <dbReference type="Rhea" id="RHEA:30084"/>
    </physiologicalReaction>
</comment>
<evidence type="ECO:0000256" key="7">
    <source>
        <dbReference type="ARBA" id="ARBA00042896"/>
    </source>
</evidence>
<gene>
    <name evidence="14" type="ORF">GA0070614_2172</name>
</gene>
<comment type="similarity">
    <text evidence="1">Belongs to the multicopper oxidase family.</text>
</comment>
<evidence type="ECO:0000259" key="13">
    <source>
        <dbReference type="Pfam" id="PF07732"/>
    </source>
</evidence>
<dbReference type="InterPro" id="IPR006311">
    <property type="entry name" value="TAT_signal"/>
</dbReference>
<evidence type="ECO:0000256" key="3">
    <source>
        <dbReference type="ARBA" id="ARBA00022723"/>
    </source>
</evidence>
<dbReference type="CDD" id="cd13890">
    <property type="entry name" value="CuRO_3_CueO_FtsP"/>
    <property type="match status" value="1"/>
</dbReference>
<protein>
    <recommendedName>
        <fullName evidence="6">Multicopper oxidase CueO</fullName>
        <ecNumber evidence="5">1.16.3.4</ecNumber>
    </recommendedName>
    <alternativeName>
        <fullName evidence="7">Copper efflux oxidase</fullName>
    </alternativeName>
    <alternativeName>
        <fullName evidence="8">Cuprous oxidase</fullName>
    </alternativeName>
</protein>
<dbReference type="InterPro" id="IPR002355">
    <property type="entry name" value="Cu_oxidase_Cu_BS"/>
</dbReference>
<dbReference type="SUPFAM" id="SSF49503">
    <property type="entry name" value="Cupredoxins"/>
    <property type="match status" value="3"/>
</dbReference>
<dbReference type="Pfam" id="PF07732">
    <property type="entry name" value="Cu-oxidase_3"/>
    <property type="match status" value="1"/>
</dbReference>
<feature type="domain" description="Plastocyanin-like" evidence="13">
    <location>
        <begin position="72"/>
        <end position="183"/>
    </location>
</feature>
<evidence type="ECO:0000256" key="2">
    <source>
        <dbReference type="ARBA" id="ARBA00011245"/>
    </source>
</evidence>
<keyword evidence="3" id="KW-0479">Metal-binding</keyword>
<keyword evidence="15" id="KW-1185">Reference proteome</keyword>
<organism evidence="14 15">
    <name type="scientific">Micromonospora coxensis</name>
    <dbReference type="NCBI Taxonomy" id="356852"/>
    <lineage>
        <taxon>Bacteria</taxon>
        <taxon>Bacillati</taxon>
        <taxon>Actinomycetota</taxon>
        <taxon>Actinomycetes</taxon>
        <taxon>Micromonosporales</taxon>
        <taxon>Micromonosporaceae</taxon>
        <taxon>Micromonospora</taxon>
    </lineage>
</organism>
<reference evidence="15" key="1">
    <citation type="submission" date="2016-06" db="EMBL/GenBank/DDBJ databases">
        <authorList>
            <person name="Varghese N."/>
            <person name="Submissions Spin"/>
        </authorList>
    </citation>
    <scope>NUCLEOTIDE SEQUENCE [LARGE SCALE GENOMIC DNA]</scope>
    <source>
        <strain evidence="15">DSM 45161</strain>
    </source>
</reference>
<evidence type="ECO:0000313" key="15">
    <source>
        <dbReference type="Proteomes" id="UP000198215"/>
    </source>
</evidence>
<dbReference type="CDD" id="cd04232">
    <property type="entry name" value="CuRO_1_CueO_FtsP"/>
    <property type="match status" value="1"/>
</dbReference>
<feature type="domain" description="Plastocyanin-like" evidence="12">
    <location>
        <begin position="378"/>
        <end position="487"/>
    </location>
</feature>
<evidence type="ECO:0000259" key="12">
    <source>
        <dbReference type="Pfam" id="PF07731"/>
    </source>
</evidence>
<name>A0A1C5I4I8_9ACTN</name>
<feature type="chain" id="PRO_5008718315" description="Multicopper oxidase CueO" evidence="10">
    <location>
        <begin position="23"/>
        <end position="505"/>
    </location>
</feature>
<proteinExistence type="inferred from homology"/>
<feature type="domain" description="Plastocyanin-like" evidence="11">
    <location>
        <begin position="245"/>
        <end position="306"/>
    </location>
</feature>
<dbReference type="EC" id="1.16.3.4" evidence="5"/>
<evidence type="ECO:0000256" key="4">
    <source>
        <dbReference type="ARBA" id="ARBA00023002"/>
    </source>
</evidence>
<keyword evidence="10" id="KW-0732">Signal</keyword>
<evidence type="ECO:0000256" key="8">
    <source>
        <dbReference type="ARBA" id="ARBA00043090"/>
    </source>
</evidence>
<dbReference type="InterPro" id="IPR008972">
    <property type="entry name" value="Cupredoxin"/>
</dbReference>
<dbReference type="EMBL" id="LT607753">
    <property type="protein sequence ID" value="SCG52906.1"/>
    <property type="molecule type" value="Genomic_DNA"/>
</dbReference>
<keyword evidence="14" id="KW-0132">Cell division</keyword>
<dbReference type="GO" id="GO:0051301">
    <property type="term" value="P:cell division"/>
    <property type="evidence" value="ECO:0007669"/>
    <property type="project" value="UniProtKB-KW"/>
</dbReference>
<keyword evidence="14" id="KW-0131">Cell cycle</keyword>
<dbReference type="PANTHER" id="PTHR48267">
    <property type="entry name" value="CUPREDOXIN SUPERFAMILY PROTEIN"/>
    <property type="match status" value="1"/>
</dbReference>
<keyword evidence="4" id="KW-0560">Oxidoreductase</keyword>
<dbReference type="PROSITE" id="PS00080">
    <property type="entry name" value="MULTICOPPER_OXIDASE2"/>
    <property type="match status" value="1"/>
</dbReference>
<feature type="signal peptide" evidence="10">
    <location>
        <begin position="1"/>
        <end position="22"/>
    </location>
</feature>
<dbReference type="GO" id="GO:0005507">
    <property type="term" value="F:copper ion binding"/>
    <property type="evidence" value="ECO:0007669"/>
    <property type="project" value="InterPro"/>
</dbReference>